<evidence type="ECO:0000256" key="7">
    <source>
        <dbReference type="ARBA" id="ARBA00034296"/>
    </source>
</evidence>
<comment type="function">
    <text evidence="7 9">Tubulin is the major constituent of microtubules, a cylinder consisting of laterally associated linear protofilaments composed of alpha- and beta-tubulin heterodimers. Microtubules grow by the addition of GTP-tubulin dimers to the microtubule end, where a stabilizing cap forms. Below the cap, tubulin dimers are in GDP-bound state, owing to GTPase activity of alpha-tubulin.</text>
</comment>
<evidence type="ECO:0000256" key="8">
    <source>
        <dbReference type="ARBA" id="ARBA00049117"/>
    </source>
</evidence>
<protein>
    <recommendedName>
        <fullName evidence="9">Tubulin alpha chain</fullName>
    </recommendedName>
</protein>
<evidence type="ECO:0000256" key="3">
    <source>
        <dbReference type="ARBA" id="ARBA00022741"/>
    </source>
</evidence>
<dbReference type="EMBL" id="AJWK01000330">
    <property type="status" value="NOT_ANNOTATED_CDS"/>
    <property type="molecule type" value="Genomic_DNA"/>
</dbReference>
<dbReference type="InterPro" id="IPR008280">
    <property type="entry name" value="Tub_FtsZ_C"/>
</dbReference>
<dbReference type="GO" id="GO:0007017">
    <property type="term" value="P:microtubule-based process"/>
    <property type="evidence" value="ECO:0007669"/>
    <property type="project" value="InterPro"/>
</dbReference>
<dbReference type="SMART" id="SM00864">
    <property type="entry name" value="Tubulin"/>
    <property type="match status" value="1"/>
</dbReference>
<keyword evidence="5" id="KW-0007">Acetylation</keyword>
<dbReference type="GO" id="GO:0005874">
    <property type="term" value="C:microtubule"/>
    <property type="evidence" value="ECO:0007669"/>
    <property type="project" value="UniProtKB-KW"/>
</dbReference>
<evidence type="ECO:0000313" key="11">
    <source>
        <dbReference type="EnsemblMetazoa" id="LLOJ000130-PA"/>
    </source>
</evidence>
<dbReference type="PRINTS" id="PR01162">
    <property type="entry name" value="ALPHATUBULIN"/>
</dbReference>
<proteinExistence type="inferred from homology"/>
<dbReference type="FunFam" id="3.40.50.1440:FF:000024">
    <property type="entry name" value="Tubulin alpha chain"/>
    <property type="match status" value="1"/>
</dbReference>
<dbReference type="VEuPathDB" id="VectorBase:LLONM1_008158"/>
<comment type="subunit">
    <text evidence="9">Dimer of alpha and beta chains. A typical microtubule is a hollow water-filled tube with an outer diameter of 25 nm and an inner diameter of 15 nM. Alpha-beta heterodimers associate head-to-tail to form protofilaments running lengthwise along the microtubule wall with the beta-tubulin subunit facing the microtubule plus end conferring a structural polarity. Microtubules usually have 13 protofilaments but different protofilament numbers can be found in some organisms and specialized cells.</text>
</comment>
<organism evidence="11 12">
    <name type="scientific">Lutzomyia longipalpis</name>
    <name type="common">Sand fly</name>
    <dbReference type="NCBI Taxonomy" id="7200"/>
    <lineage>
        <taxon>Eukaryota</taxon>
        <taxon>Metazoa</taxon>
        <taxon>Ecdysozoa</taxon>
        <taxon>Arthropoda</taxon>
        <taxon>Hexapoda</taxon>
        <taxon>Insecta</taxon>
        <taxon>Pterygota</taxon>
        <taxon>Neoptera</taxon>
        <taxon>Endopterygota</taxon>
        <taxon>Diptera</taxon>
        <taxon>Nematocera</taxon>
        <taxon>Psychodoidea</taxon>
        <taxon>Psychodidae</taxon>
        <taxon>Lutzomyia</taxon>
        <taxon>Lutzomyia</taxon>
    </lineage>
</organism>
<dbReference type="InterPro" id="IPR017975">
    <property type="entry name" value="Tubulin_CS"/>
</dbReference>
<sequence length="388" mass="42717">RECISVHVGQAGVQIGNACWELYCLEHGIQPDGQMPSDKTVGGGDDSFNTFFSETGAGKHVPRAVFVDLEPTVVDEVRTGTYRQLFHPEQLITGKEDAANNYARGHYTIGKEIRECISVHVGQAGVQIGNACWELYCLEHGIQPDGQMPSDKTVGGGDDSFNTFFSETGAGKHVPRAVFVDLEPTVVDEVRTGTYRQLFHPEQLITGKEDAANNYARGHYTIGKEIVDLVLDRIRKLADQCTGLQGFLIFHSFGGGTGSGFTSLLMERLSVDYGKKSKLEFAIYPAPQVSTAVVEPYNSILTTHTTLEHSDCAFMVDNEAIYDICRRNLDIERPTYTNLNRLIGQIVSSITASLRFDGALNVDLTEFQTNLVPYPRIHFPLVTLCAGD</sequence>
<dbReference type="Proteomes" id="UP000092461">
    <property type="component" value="Unassembled WGS sequence"/>
</dbReference>
<reference evidence="11" key="1">
    <citation type="submission" date="2020-05" db="UniProtKB">
        <authorList>
            <consortium name="EnsemblMetazoa"/>
        </authorList>
    </citation>
    <scope>IDENTIFICATION</scope>
    <source>
        <strain evidence="11">Jacobina</strain>
    </source>
</reference>
<keyword evidence="3 9" id="KW-0547">Nucleotide-binding</keyword>
<dbReference type="PROSITE" id="PS00227">
    <property type="entry name" value="TUBULIN"/>
    <property type="match status" value="1"/>
</dbReference>
<evidence type="ECO:0000256" key="1">
    <source>
        <dbReference type="ARBA" id="ARBA00009636"/>
    </source>
</evidence>
<evidence type="ECO:0000313" key="12">
    <source>
        <dbReference type="Proteomes" id="UP000092461"/>
    </source>
</evidence>
<evidence type="ECO:0000256" key="9">
    <source>
        <dbReference type="RuleBase" id="RU000352"/>
    </source>
</evidence>
<evidence type="ECO:0000256" key="2">
    <source>
        <dbReference type="ARBA" id="ARBA00022701"/>
    </source>
</evidence>
<keyword evidence="6 9" id="KW-0342">GTP-binding</keyword>
<dbReference type="GO" id="GO:0005525">
    <property type="term" value="F:GTP binding"/>
    <property type="evidence" value="ECO:0007669"/>
    <property type="project" value="UniProtKB-UniRule"/>
</dbReference>
<dbReference type="PRINTS" id="PR01161">
    <property type="entry name" value="TUBULIN"/>
</dbReference>
<dbReference type="InterPro" id="IPR002452">
    <property type="entry name" value="Alpha_tubulin"/>
</dbReference>
<dbReference type="EnsemblMetazoa" id="LLOJ000130-RA">
    <property type="protein sequence ID" value="LLOJ000130-PA"/>
    <property type="gene ID" value="LLOJ000130"/>
</dbReference>
<dbReference type="Gene3D" id="3.40.50.1440">
    <property type="entry name" value="Tubulin/FtsZ, GTPase domain"/>
    <property type="match status" value="2"/>
</dbReference>
<feature type="domain" description="Tubulin/FtsZ GTPase" evidence="10">
    <location>
        <begin position="161"/>
        <end position="358"/>
    </location>
</feature>
<keyword evidence="4" id="KW-0378">Hydrolase</keyword>
<evidence type="ECO:0000259" key="10">
    <source>
        <dbReference type="SMART" id="SM00864"/>
    </source>
</evidence>
<comment type="catalytic activity">
    <reaction evidence="8">
        <text>GTP + H2O = GDP + phosphate + H(+)</text>
        <dbReference type="Rhea" id="RHEA:19669"/>
        <dbReference type="ChEBI" id="CHEBI:15377"/>
        <dbReference type="ChEBI" id="CHEBI:15378"/>
        <dbReference type="ChEBI" id="CHEBI:37565"/>
        <dbReference type="ChEBI" id="CHEBI:43474"/>
        <dbReference type="ChEBI" id="CHEBI:58189"/>
    </reaction>
    <physiologicalReaction direction="left-to-right" evidence="8">
        <dbReference type="Rhea" id="RHEA:19670"/>
    </physiologicalReaction>
</comment>
<dbReference type="SUPFAM" id="SSF52490">
    <property type="entry name" value="Tubulin nucleotide-binding domain-like"/>
    <property type="match status" value="2"/>
</dbReference>
<evidence type="ECO:0000256" key="6">
    <source>
        <dbReference type="ARBA" id="ARBA00023134"/>
    </source>
</evidence>
<keyword evidence="12" id="KW-1185">Reference proteome</keyword>
<dbReference type="EMBL" id="AJWK01000331">
    <property type="status" value="NOT_ANNOTATED_CDS"/>
    <property type="molecule type" value="Genomic_DNA"/>
</dbReference>
<evidence type="ECO:0000256" key="5">
    <source>
        <dbReference type="ARBA" id="ARBA00022990"/>
    </source>
</evidence>
<dbReference type="PANTHER" id="PTHR11588">
    <property type="entry name" value="TUBULIN"/>
    <property type="match status" value="1"/>
</dbReference>
<accession>A0A1B0C8B8</accession>
<dbReference type="SUPFAM" id="SSF55307">
    <property type="entry name" value="Tubulin C-terminal domain-like"/>
    <property type="match status" value="1"/>
</dbReference>
<dbReference type="GO" id="GO:0005200">
    <property type="term" value="F:structural constituent of cytoskeleton"/>
    <property type="evidence" value="ECO:0007669"/>
    <property type="project" value="InterPro"/>
</dbReference>
<dbReference type="CDD" id="cd02186">
    <property type="entry name" value="alpha_tubulin"/>
    <property type="match status" value="1"/>
</dbReference>
<dbReference type="GO" id="GO:0016787">
    <property type="term" value="F:hydrolase activity"/>
    <property type="evidence" value="ECO:0007669"/>
    <property type="project" value="UniProtKB-KW"/>
</dbReference>
<dbReference type="AlphaFoldDB" id="A0A1B0C8B8"/>
<keyword evidence="2 9" id="KW-0493">Microtubule</keyword>
<dbReference type="InterPro" id="IPR000217">
    <property type="entry name" value="Tubulin"/>
</dbReference>
<dbReference type="InterPro" id="IPR003008">
    <property type="entry name" value="Tubulin_FtsZ_GTPase"/>
</dbReference>
<dbReference type="VEuPathDB" id="VectorBase:LLOJ000130"/>
<dbReference type="FunFam" id="3.40.50.1440:FF:000002">
    <property type="entry name" value="Tubulin alpha chain"/>
    <property type="match status" value="1"/>
</dbReference>
<evidence type="ECO:0000256" key="4">
    <source>
        <dbReference type="ARBA" id="ARBA00022801"/>
    </source>
</evidence>
<dbReference type="InterPro" id="IPR036525">
    <property type="entry name" value="Tubulin/FtsZ_GTPase_sf"/>
</dbReference>
<comment type="similarity">
    <text evidence="1 9">Belongs to the tubulin family.</text>
</comment>
<dbReference type="Pfam" id="PF00091">
    <property type="entry name" value="Tubulin"/>
    <property type="match status" value="1"/>
</dbReference>
<name>A0A1B0C8B8_LUTLO</name>